<feature type="transmembrane region" description="Helical" evidence="1">
    <location>
        <begin position="43"/>
        <end position="64"/>
    </location>
</feature>
<sequence>MLTVLGGFGHAVFSGAEMARQAMATDPDANAAAAGQLQSFPPLMPFMMIGLIGTVVGLVLLGIAHLRSGAAPRWTGPVLLAFVFVEFVGSNFTQWATYLSGLLLLGARGGLVTGLMRDARPLPAHEDRIPTDVTVGQVIP</sequence>
<feature type="transmembrane region" description="Helical" evidence="1">
    <location>
        <begin position="71"/>
        <end position="89"/>
    </location>
</feature>
<protein>
    <submittedName>
        <fullName evidence="2">Uncharacterized protein</fullName>
    </submittedName>
</protein>
<keyword evidence="1" id="KW-0472">Membrane</keyword>
<reference evidence="2 3" key="1">
    <citation type="journal article" date="2019" name="Int. J. Syst. Evol. Microbiol.">
        <title>The Global Catalogue of Microorganisms (GCM) 10K type strain sequencing project: providing services to taxonomists for standard genome sequencing and annotation.</title>
        <authorList>
            <consortium name="The Broad Institute Genomics Platform"/>
            <consortium name="The Broad Institute Genome Sequencing Center for Infectious Disease"/>
            <person name="Wu L."/>
            <person name="Ma J."/>
        </authorList>
    </citation>
    <scope>NUCLEOTIDE SEQUENCE [LARGE SCALE GENOMIC DNA]</scope>
    <source>
        <strain evidence="2 3">JCM 15914</strain>
    </source>
</reference>
<organism evidence="2 3">
    <name type="scientific">Kocuria atrinae</name>
    <dbReference type="NCBI Taxonomy" id="592377"/>
    <lineage>
        <taxon>Bacteria</taxon>
        <taxon>Bacillati</taxon>
        <taxon>Actinomycetota</taxon>
        <taxon>Actinomycetes</taxon>
        <taxon>Micrococcales</taxon>
        <taxon>Micrococcaceae</taxon>
        <taxon>Kocuria</taxon>
    </lineage>
</organism>
<accession>A0ABN2XSN0</accession>
<evidence type="ECO:0000313" key="3">
    <source>
        <dbReference type="Proteomes" id="UP001500166"/>
    </source>
</evidence>
<evidence type="ECO:0000256" key="1">
    <source>
        <dbReference type="SAM" id="Phobius"/>
    </source>
</evidence>
<evidence type="ECO:0000313" key="2">
    <source>
        <dbReference type="EMBL" id="GAA2117186.1"/>
    </source>
</evidence>
<keyword evidence="1" id="KW-0812">Transmembrane</keyword>
<name>A0ABN2XSN0_9MICC</name>
<comment type="caution">
    <text evidence="2">The sequence shown here is derived from an EMBL/GenBank/DDBJ whole genome shotgun (WGS) entry which is preliminary data.</text>
</comment>
<dbReference type="Proteomes" id="UP001500166">
    <property type="component" value="Unassembled WGS sequence"/>
</dbReference>
<proteinExistence type="predicted"/>
<gene>
    <name evidence="2" type="ORF">GCM10009824_16490</name>
</gene>
<dbReference type="EMBL" id="BAAAQA010000015">
    <property type="protein sequence ID" value="GAA2117186.1"/>
    <property type="molecule type" value="Genomic_DNA"/>
</dbReference>
<keyword evidence="3" id="KW-1185">Reference proteome</keyword>
<dbReference type="RefSeq" id="WP_344224516.1">
    <property type="nucleotide sequence ID" value="NZ_BAAAQA010000015.1"/>
</dbReference>
<keyword evidence="1" id="KW-1133">Transmembrane helix</keyword>